<feature type="domain" description="Transposase InsH N-terminal" evidence="3">
    <location>
        <begin position="23"/>
        <end position="106"/>
    </location>
</feature>
<feature type="compositionally biased region" description="Basic and acidic residues" evidence="1">
    <location>
        <begin position="155"/>
        <end position="177"/>
    </location>
</feature>
<dbReference type="GO" id="GO:0006313">
    <property type="term" value="P:DNA transposition"/>
    <property type="evidence" value="ECO:0007669"/>
    <property type="project" value="InterPro"/>
</dbReference>
<proteinExistence type="predicted"/>
<dbReference type="EMBL" id="CP002028">
    <property type="protein sequence ID" value="ADG83785.1"/>
    <property type="molecule type" value="Genomic_DNA"/>
</dbReference>
<dbReference type="PANTHER" id="PTHR35604">
    <property type="entry name" value="TRANSPOSASE INSH FOR INSERTION SEQUENCE ELEMENT IS5A-RELATED"/>
    <property type="match status" value="1"/>
</dbReference>
<dbReference type="Proteomes" id="UP000002377">
    <property type="component" value="Chromosome"/>
</dbReference>
<dbReference type="EMBL" id="CP002028">
    <property type="protein sequence ID" value="ADG80903.1"/>
    <property type="molecule type" value="Genomic_DNA"/>
</dbReference>
<dbReference type="KEGG" id="tjr:TherJR_2088"/>
<gene>
    <name evidence="4" type="ordered locus">TherJR_0007</name>
    <name evidence="5" type="ordered locus">TherJR_0093</name>
    <name evidence="6" type="ordered locus">TherJR_1372</name>
    <name evidence="7" type="ordered locus">TherJR_1696</name>
    <name evidence="8" type="ordered locus">TherJR_2044</name>
    <name evidence="9" type="ordered locus">TherJR_2088</name>
    <name evidence="10" type="ordered locus">TherJR_2310</name>
    <name evidence="11" type="ordered locus">TherJR_2956</name>
</gene>
<dbReference type="eggNOG" id="COG3039">
    <property type="taxonomic scope" value="Bacteria"/>
</dbReference>
<dbReference type="EMBL" id="CP002028">
    <property type="protein sequence ID" value="ADG82933.1"/>
    <property type="molecule type" value="Genomic_DNA"/>
</dbReference>
<dbReference type="PANTHER" id="PTHR35604:SF2">
    <property type="entry name" value="TRANSPOSASE INSH FOR INSERTION SEQUENCE ELEMENT IS5A-RELATED"/>
    <property type="match status" value="1"/>
</dbReference>
<dbReference type="KEGG" id="tjr:TherJR_1696"/>
<evidence type="ECO:0000256" key="1">
    <source>
        <dbReference type="SAM" id="MobiDB-lite"/>
    </source>
</evidence>
<feature type="region of interest" description="Disordered" evidence="1">
    <location>
        <begin position="148"/>
        <end position="177"/>
    </location>
</feature>
<dbReference type="KEGG" id="tjr:TherJR_0093"/>
<dbReference type="AlphaFoldDB" id="D5X7H5"/>
<dbReference type="OrthoDB" id="5751230at2"/>
<organism evidence="7 12">
    <name type="scientific">Thermincola potens (strain JR)</name>
    <dbReference type="NCBI Taxonomy" id="635013"/>
    <lineage>
        <taxon>Bacteria</taxon>
        <taxon>Bacillati</taxon>
        <taxon>Bacillota</taxon>
        <taxon>Clostridia</taxon>
        <taxon>Eubacteriales</taxon>
        <taxon>Thermincolaceae</taxon>
        <taxon>Thermincola</taxon>
    </lineage>
</organism>
<evidence type="ECO:0000313" key="5">
    <source>
        <dbReference type="EMBL" id="ADG80989.1"/>
    </source>
</evidence>
<dbReference type="HOGENOM" id="CLU_622413_0_0_9"/>
<reference evidence="7 12" key="1">
    <citation type="submission" date="2010-05" db="EMBL/GenBank/DDBJ databases">
        <title>Complete sequence of Thermincola sp. JR.</title>
        <authorList>
            <consortium name="US DOE Joint Genome Institute"/>
            <person name="Lucas S."/>
            <person name="Copeland A."/>
            <person name="Lapidus A."/>
            <person name="Cheng J.-F."/>
            <person name="Bruce D."/>
            <person name="Goodwin L."/>
            <person name="Pitluck S."/>
            <person name="Chertkov O."/>
            <person name="Detter J.C."/>
            <person name="Han C."/>
            <person name="Tapia R."/>
            <person name="Land M."/>
            <person name="Hauser L."/>
            <person name="Kyrpides N."/>
            <person name="Mikhailova N."/>
            <person name="Hazen T.C."/>
            <person name="Woyke T."/>
        </authorList>
    </citation>
    <scope>NUCLEOTIDE SEQUENCE [LARGE SCALE GENOMIC DNA]</scope>
    <source>
        <strain evidence="7 12">JR</strain>
    </source>
</reference>
<dbReference type="STRING" id="635013.TherJR_0007"/>
<dbReference type="KEGG" id="tjr:TherJR_2310"/>
<evidence type="ECO:0000313" key="11">
    <source>
        <dbReference type="EMBL" id="ADG83785.1"/>
    </source>
</evidence>
<dbReference type="EMBL" id="CP002028">
    <property type="protein sequence ID" value="ADG83152.1"/>
    <property type="molecule type" value="Genomic_DNA"/>
</dbReference>
<dbReference type="EMBL" id="CP002028">
    <property type="protein sequence ID" value="ADG82545.1"/>
    <property type="molecule type" value="Genomic_DNA"/>
</dbReference>
<protein>
    <submittedName>
        <fullName evidence="7">Transposase IS4 family protein</fullName>
    </submittedName>
</protein>
<evidence type="ECO:0000313" key="9">
    <source>
        <dbReference type="EMBL" id="ADG82933.1"/>
    </source>
</evidence>
<dbReference type="InterPro" id="IPR008490">
    <property type="entry name" value="Transposase_InsH_N"/>
</dbReference>
<keyword evidence="12" id="KW-1185">Reference proteome</keyword>
<evidence type="ECO:0000259" key="3">
    <source>
        <dbReference type="Pfam" id="PF05598"/>
    </source>
</evidence>
<dbReference type="KEGG" id="tjr:TherJR_2044"/>
<dbReference type="KEGG" id="tjr:TherJR_1372"/>
<dbReference type="GO" id="GO:0003677">
    <property type="term" value="F:DNA binding"/>
    <property type="evidence" value="ECO:0007669"/>
    <property type="project" value="InterPro"/>
</dbReference>
<evidence type="ECO:0000313" key="12">
    <source>
        <dbReference type="Proteomes" id="UP000002377"/>
    </source>
</evidence>
<dbReference type="EMBL" id="CP002028">
    <property type="protein sequence ID" value="ADG82229.1"/>
    <property type="molecule type" value="Genomic_DNA"/>
</dbReference>
<dbReference type="Pfam" id="PF05598">
    <property type="entry name" value="DUF772"/>
    <property type="match status" value="1"/>
</dbReference>
<dbReference type="KEGG" id="tjr:TherJR_2956"/>
<dbReference type="Pfam" id="PF01609">
    <property type="entry name" value="DDE_Tnp_1"/>
    <property type="match status" value="1"/>
</dbReference>
<dbReference type="GO" id="GO:0004803">
    <property type="term" value="F:transposase activity"/>
    <property type="evidence" value="ECO:0007669"/>
    <property type="project" value="InterPro"/>
</dbReference>
<name>D5X7H5_THEPJ</name>
<sequence>MAIIPQLCIFEWKEIEELGDLERLRLVLEHMPDEELMRQLEKERNKGRNDYPVRAMWNSMLAGIVFQHDNVEKLRRELGRNGQLRAMCGFKGKAVPPAWVYTRFLKKIVKYREEIDKIFDRLVEELRDILPAFGKHLAIDSKAVSSFAKRQNKNRTPDGRRDTDADYGKKEYRGKDKDGRPWEKIVKWFGYKLHLVVDSSYELPIAYKVTKASAADVTEGHALLEQMEQRQPEILERAETLAGDKAYDDTEFIKKCWDKYQIKPVIDIRNMWRDGEETRLLTGKENVVYNFKGNVYCYCPETNIRREMKCGGFEKDRNTLKKLCPAEYYGIECKGRERCPVAQGIRISLTEDRRIFTPIDRASNKWEKEYNKRTGVERVNSRLDVSFGFEIHTIRGMAKMEVRCGLALCIMLAMAVGRIKEKQADKMKSLVAAA</sequence>
<evidence type="ECO:0000313" key="4">
    <source>
        <dbReference type="EMBL" id="ADG80903.1"/>
    </source>
</evidence>
<evidence type="ECO:0000313" key="10">
    <source>
        <dbReference type="EMBL" id="ADG83152.1"/>
    </source>
</evidence>
<evidence type="ECO:0000313" key="6">
    <source>
        <dbReference type="EMBL" id="ADG82229.1"/>
    </source>
</evidence>
<evidence type="ECO:0000259" key="2">
    <source>
        <dbReference type="Pfam" id="PF01609"/>
    </source>
</evidence>
<dbReference type="EMBL" id="CP002028">
    <property type="protein sequence ID" value="ADG82889.1"/>
    <property type="molecule type" value="Genomic_DNA"/>
</dbReference>
<evidence type="ECO:0000313" key="8">
    <source>
        <dbReference type="EMBL" id="ADG82889.1"/>
    </source>
</evidence>
<dbReference type="RefSeq" id="WP_013118932.1">
    <property type="nucleotide sequence ID" value="NC_014152.1"/>
</dbReference>
<feature type="domain" description="Transposase IS4-like" evidence="2">
    <location>
        <begin position="135"/>
        <end position="411"/>
    </location>
</feature>
<dbReference type="EMBL" id="CP002028">
    <property type="protein sequence ID" value="ADG80989.1"/>
    <property type="molecule type" value="Genomic_DNA"/>
</dbReference>
<dbReference type="InterPro" id="IPR002559">
    <property type="entry name" value="Transposase_11"/>
</dbReference>
<accession>D5X7H5</accession>
<evidence type="ECO:0000313" key="7">
    <source>
        <dbReference type="EMBL" id="ADG82545.1"/>
    </source>
</evidence>
<dbReference type="KEGG" id="tjr:TherJR_0007"/>